<sequence>MLNSTTKKTMALSIALTALLGSALALPSGPAKADPLQYSAFVGTGSDTVQDVMNAFAGSSNGTAYTPVKSTSGQQIISFDATIPAGGADSCITAKLGGPTFTRPNGSGAGIKVLWAASGGSSAGWTGSAIGTTPICASAVDISGQVDYARSSSGPTSGDSGTNLTYIPFGRDGVSFAYYRAAGSPVTSLTRAQLVSLFTTGPQTIGGVRIVPCGIQTSSGTYKFWNTVTTASTTTEGTSTTECNALLGRAEENDGTGLKARGDAAAAVAGHANDQVIIGFSAAAFIAKSNLAAAGAPPAGVGMGSISDNSLTSGGTDLGSPVSGSAPNLTPSSTFYDDATFGRNVYVVLPTTVATGAGNAQIKSLFVSSTNTANDAKICLETTTIQKFGFRTISSCGSTATKGSWSTGVS</sequence>
<dbReference type="SUPFAM" id="SSF53850">
    <property type="entry name" value="Periplasmic binding protein-like II"/>
    <property type="match status" value="1"/>
</dbReference>
<name>A0A6J7F0P3_9ZZZZ</name>
<dbReference type="AlphaFoldDB" id="A0A6J7F0P3"/>
<evidence type="ECO:0000313" key="1">
    <source>
        <dbReference type="EMBL" id="CAB4886750.1"/>
    </source>
</evidence>
<protein>
    <submittedName>
        <fullName evidence="1">Unannotated protein</fullName>
    </submittedName>
</protein>
<accession>A0A6J7F0P3</accession>
<proteinExistence type="predicted"/>
<gene>
    <name evidence="1" type="ORF">UFOPK3376_02375</name>
</gene>
<dbReference type="EMBL" id="CAFBLP010000073">
    <property type="protein sequence ID" value="CAB4886750.1"/>
    <property type="molecule type" value="Genomic_DNA"/>
</dbReference>
<organism evidence="1">
    <name type="scientific">freshwater metagenome</name>
    <dbReference type="NCBI Taxonomy" id="449393"/>
    <lineage>
        <taxon>unclassified sequences</taxon>
        <taxon>metagenomes</taxon>
        <taxon>ecological metagenomes</taxon>
    </lineage>
</organism>
<reference evidence="1" key="1">
    <citation type="submission" date="2020-05" db="EMBL/GenBank/DDBJ databases">
        <authorList>
            <person name="Chiriac C."/>
            <person name="Salcher M."/>
            <person name="Ghai R."/>
            <person name="Kavagutti S V."/>
        </authorList>
    </citation>
    <scope>NUCLEOTIDE SEQUENCE</scope>
</reference>